<evidence type="ECO:0000259" key="7">
    <source>
        <dbReference type="PROSITE" id="PS50109"/>
    </source>
</evidence>
<dbReference type="GO" id="GO:0005524">
    <property type="term" value="F:ATP binding"/>
    <property type="evidence" value="ECO:0007669"/>
    <property type="project" value="UniProtKB-KW"/>
</dbReference>
<dbReference type="PRINTS" id="PR00344">
    <property type="entry name" value="BCTRLSENSOR"/>
</dbReference>
<dbReference type="PANTHER" id="PTHR43711">
    <property type="entry name" value="TWO-COMPONENT HISTIDINE KINASE"/>
    <property type="match status" value="1"/>
</dbReference>
<dbReference type="Gene3D" id="1.10.287.130">
    <property type="match status" value="1"/>
</dbReference>
<dbReference type="SUPFAM" id="SSF55874">
    <property type="entry name" value="ATPase domain of HSP90 chaperone/DNA topoisomerase II/histidine kinase"/>
    <property type="match status" value="1"/>
</dbReference>
<dbReference type="CDD" id="cd00082">
    <property type="entry name" value="HisKA"/>
    <property type="match status" value="1"/>
</dbReference>
<keyword evidence="8" id="KW-0547">Nucleotide-binding</keyword>
<feature type="domain" description="Histidine kinase" evidence="7">
    <location>
        <begin position="225"/>
        <end position="459"/>
    </location>
</feature>
<evidence type="ECO:0000256" key="1">
    <source>
        <dbReference type="ARBA" id="ARBA00000085"/>
    </source>
</evidence>
<dbReference type="PROSITE" id="PS50109">
    <property type="entry name" value="HIS_KIN"/>
    <property type="match status" value="1"/>
</dbReference>
<dbReference type="RefSeq" id="WP_269421819.1">
    <property type="nucleotide sequence ID" value="NZ_JAPWGY010000001.1"/>
</dbReference>
<dbReference type="InterPro" id="IPR029016">
    <property type="entry name" value="GAF-like_dom_sf"/>
</dbReference>
<dbReference type="CDD" id="cd16922">
    <property type="entry name" value="HATPase_EvgS-ArcB-TorS-like"/>
    <property type="match status" value="1"/>
</dbReference>
<dbReference type="InterPro" id="IPR036890">
    <property type="entry name" value="HATPase_C_sf"/>
</dbReference>
<dbReference type="Gene3D" id="3.30.565.10">
    <property type="entry name" value="Histidine kinase-like ATPase, C-terminal domain"/>
    <property type="match status" value="1"/>
</dbReference>
<comment type="catalytic activity">
    <reaction evidence="1">
        <text>ATP + protein L-histidine = ADP + protein N-phospho-L-histidine.</text>
        <dbReference type="EC" id="2.7.13.3"/>
    </reaction>
</comment>
<dbReference type="InterPro" id="IPR003661">
    <property type="entry name" value="HisK_dim/P_dom"/>
</dbReference>
<dbReference type="InterPro" id="IPR036097">
    <property type="entry name" value="HisK_dim/P_sf"/>
</dbReference>
<dbReference type="EMBL" id="JAPWGY010000001">
    <property type="protein sequence ID" value="MCZ4279619.1"/>
    <property type="molecule type" value="Genomic_DNA"/>
</dbReference>
<evidence type="ECO:0000313" key="8">
    <source>
        <dbReference type="EMBL" id="MCZ4279619.1"/>
    </source>
</evidence>
<dbReference type="Pfam" id="PF00512">
    <property type="entry name" value="HisKA"/>
    <property type="match status" value="1"/>
</dbReference>
<dbReference type="Gene3D" id="3.30.450.40">
    <property type="match status" value="1"/>
</dbReference>
<dbReference type="SUPFAM" id="SSF55781">
    <property type="entry name" value="GAF domain-like"/>
    <property type="match status" value="1"/>
</dbReference>
<keyword evidence="9" id="KW-1185">Reference proteome</keyword>
<evidence type="ECO:0000256" key="3">
    <source>
        <dbReference type="ARBA" id="ARBA00022553"/>
    </source>
</evidence>
<evidence type="ECO:0000256" key="4">
    <source>
        <dbReference type="ARBA" id="ARBA00022679"/>
    </source>
</evidence>
<dbReference type="Pfam" id="PF02518">
    <property type="entry name" value="HATPase_c"/>
    <property type="match status" value="1"/>
</dbReference>
<keyword evidence="4" id="KW-0808">Transferase</keyword>
<evidence type="ECO:0000313" key="9">
    <source>
        <dbReference type="Proteomes" id="UP001069802"/>
    </source>
</evidence>
<protein>
    <recommendedName>
        <fullName evidence="2">histidine kinase</fullName>
        <ecNumber evidence="2">2.7.13.3</ecNumber>
    </recommendedName>
</protein>
<dbReference type="SUPFAM" id="SSF47384">
    <property type="entry name" value="Homodimeric domain of signal transducing histidine kinase"/>
    <property type="match status" value="1"/>
</dbReference>
<reference evidence="8" key="1">
    <citation type="submission" date="2022-12" db="EMBL/GenBank/DDBJ databases">
        <title>Bacterial isolates from different developmental stages of Nematostella vectensis.</title>
        <authorList>
            <person name="Fraune S."/>
        </authorList>
    </citation>
    <scope>NUCLEOTIDE SEQUENCE</scope>
    <source>
        <strain evidence="8">G21630-S1</strain>
    </source>
</reference>
<dbReference type="PANTHER" id="PTHR43711:SF26">
    <property type="entry name" value="SENSOR HISTIDINE KINASE RCSC"/>
    <property type="match status" value="1"/>
</dbReference>
<dbReference type="EC" id="2.7.13.3" evidence="2"/>
<evidence type="ECO:0000256" key="6">
    <source>
        <dbReference type="ARBA" id="ARBA00023012"/>
    </source>
</evidence>
<organism evidence="8 9">
    <name type="scientific">Kiloniella laminariae</name>
    <dbReference type="NCBI Taxonomy" id="454162"/>
    <lineage>
        <taxon>Bacteria</taxon>
        <taxon>Pseudomonadati</taxon>
        <taxon>Pseudomonadota</taxon>
        <taxon>Alphaproteobacteria</taxon>
        <taxon>Rhodospirillales</taxon>
        <taxon>Kiloniellaceae</taxon>
        <taxon>Kiloniella</taxon>
    </lineage>
</organism>
<dbReference type="InterPro" id="IPR003594">
    <property type="entry name" value="HATPase_dom"/>
</dbReference>
<dbReference type="SMART" id="SM00388">
    <property type="entry name" value="HisKA"/>
    <property type="match status" value="1"/>
</dbReference>
<sequence>MENHHIKSDTFRKSAPIPAQIKHKWQEMVDVTAEILQIPFCLISEERDGIEPHIIRNKTSATTNALWEEVQQPYKEFISHVFDSGQSLILDDSSKDPFWTKNLPAPAPDVMSYNGHLLHWPDGKPFGTFSVFDRRARTYTPLQQQLIESFRDSLNKDLQIIHQTEELAEQTNAAGVCGEERLLAERESHDLYRQLEFRVAIEKELEKAVEQERFASRSKSDFLATMSHELRTPLNSIIGFSELIHNEAFGPLGKKCYRDYAADILAAGQHLLAVINDVLDVSKLETGEIELRETECDIQALSASCMKMVTARAVEKQLEISDITESQRNSARSDNGEAVRFPLLYADPIRIKQILINLLGNAVKFTPRQGKITLKRYLTARDQMVIEVADTGIGISPEDLPRVLEPFKQAKNILTREHEGTGLGLHIVKSMMELHGGNVELFSQLQKGTTVRLIFPAKRVLAPVKPLEPR</sequence>
<dbReference type="Proteomes" id="UP001069802">
    <property type="component" value="Unassembled WGS sequence"/>
</dbReference>
<proteinExistence type="predicted"/>
<keyword evidence="5" id="KW-0418">Kinase</keyword>
<name>A0ABT4LEU6_9PROT</name>
<dbReference type="InterPro" id="IPR050736">
    <property type="entry name" value="Sensor_HK_Regulatory"/>
</dbReference>
<evidence type="ECO:0000256" key="5">
    <source>
        <dbReference type="ARBA" id="ARBA00022777"/>
    </source>
</evidence>
<keyword evidence="6" id="KW-0902">Two-component regulatory system</keyword>
<keyword evidence="8" id="KW-0067">ATP-binding</keyword>
<evidence type="ECO:0000256" key="2">
    <source>
        <dbReference type="ARBA" id="ARBA00012438"/>
    </source>
</evidence>
<accession>A0ABT4LEU6</accession>
<gene>
    <name evidence="8" type="ORF">O4H49_02440</name>
</gene>
<dbReference type="InterPro" id="IPR005467">
    <property type="entry name" value="His_kinase_dom"/>
</dbReference>
<keyword evidence="3" id="KW-0597">Phosphoprotein</keyword>
<dbReference type="InterPro" id="IPR004358">
    <property type="entry name" value="Sig_transdc_His_kin-like_C"/>
</dbReference>
<comment type="caution">
    <text evidence="8">The sequence shown here is derived from an EMBL/GenBank/DDBJ whole genome shotgun (WGS) entry which is preliminary data.</text>
</comment>
<dbReference type="SMART" id="SM00387">
    <property type="entry name" value="HATPase_c"/>
    <property type="match status" value="1"/>
</dbReference>